<comment type="caution">
    <text evidence="1">The sequence shown here is derived from an EMBL/GenBank/DDBJ whole genome shotgun (WGS) entry which is preliminary data.</text>
</comment>
<accession>A0ABD3FEH3</accession>
<organism evidence="1 2">
    <name type="scientific">Phytophthora oleae</name>
    <dbReference type="NCBI Taxonomy" id="2107226"/>
    <lineage>
        <taxon>Eukaryota</taxon>
        <taxon>Sar</taxon>
        <taxon>Stramenopiles</taxon>
        <taxon>Oomycota</taxon>
        <taxon>Peronosporomycetes</taxon>
        <taxon>Peronosporales</taxon>
        <taxon>Peronosporaceae</taxon>
        <taxon>Phytophthora</taxon>
    </lineage>
</organism>
<evidence type="ECO:0000313" key="2">
    <source>
        <dbReference type="Proteomes" id="UP001632037"/>
    </source>
</evidence>
<keyword evidence="2" id="KW-1185">Reference proteome</keyword>
<evidence type="ECO:0000313" key="1">
    <source>
        <dbReference type="EMBL" id="KAL3665128.1"/>
    </source>
</evidence>
<reference evidence="1 2" key="1">
    <citation type="submission" date="2024-09" db="EMBL/GenBank/DDBJ databases">
        <title>Genome sequencing and assembly of Phytophthora oleae, isolate VK10A, causative agent of rot of olive drupes.</title>
        <authorList>
            <person name="Conti Taguali S."/>
            <person name="Riolo M."/>
            <person name="La Spada F."/>
            <person name="Cacciola S.O."/>
            <person name="Dionisio G."/>
        </authorList>
    </citation>
    <scope>NUCLEOTIDE SEQUENCE [LARGE SCALE GENOMIC DNA]</scope>
    <source>
        <strain evidence="1 2">VK10A</strain>
    </source>
</reference>
<protein>
    <submittedName>
        <fullName evidence="1">Uncharacterized protein</fullName>
    </submittedName>
</protein>
<dbReference type="EMBL" id="JBIMZQ010000021">
    <property type="protein sequence ID" value="KAL3665128.1"/>
    <property type="molecule type" value="Genomic_DNA"/>
</dbReference>
<dbReference type="AlphaFoldDB" id="A0ABD3FEH3"/>
<name>A0ABD3FEH3_9STRA</name>
<proteinExistence type="predicted"/>
<gene>
    <name evidence="1" type="ORF">V7S43_009760</name>
</gene>
<sequence>MATPLPCLLVTLQIDAMPLANPSEGIQANKWFFVREYYVYIVMTGLVILQFRTGLRLLPYPNVCVVRDT</sequence>
<dbReference type="Proteomes" id="UP001632037">
    <property type="component" value="Unassembled WGS sequence"/>
</dbReference>